<feature type="region of interest" description="Disordered" evidence="1">
    <location>
        <begin position="90"/>
        <end position="148"/>
    </location>
</feature>
<reference evidence="2 3" key="1">
    <citation type="journal article" date="2014" name="Agronomy (Basel)">
        <title>A Draft Genome Sequence for Ensete ventricosum, the Drought-Tolerant Tree Against Hunger.</title>
        <authorList>
            <person name="Harrison J."/>
            <person name="Moore K.A."/>
            <person name="Paszkiewicz K."/>
            <person name="Jones T."/>
            <person name="Grant M."/>
            <person name="Ambacheew D."/>
            <person name="Muzemil S."/>
            <person name="Studholme D.J."/>
        </authorList>
    </citation>
    <scope>NUCLEOTIDE SEQUENCE [LARGE SCALE GENOMIC DNA]</scope>
</reference>
<proteinExistence type="predicted"/>
<evidence type="ECO:0000313" key="2">
    <source>
        <dbReference type="EMBL" id="RRT38144.1"/>
    </source>
</evidence>
<organism evidence="2 3">
    <name type="scientific">Ensete ventricosum</name>
    <name type="common">Abyssinian banana</name>
    <name type="synonym">Musa ensete</name>
    <dbReference type="NCBI Taxonomy" id="4639"/>
    <lineage>
        <taxon>Eukaryota</taxon>
        <taxon>Viridiplantae</taxon>
        <taxon>Streptophyta</taxon>
        <taxon>Embryophyta</taxon>
        <taxon>Tracheophyta</taxon>
        <taxon>Spermatophyta</taxon>
        <taxon>Magnoliopsida</taxon>
        <taxon>Liliopsida</taxon>
        <taxon>Zingiberales</taxon>
        <taxon>Musaceae</taxon>
        <taxon>Ensete</taxon>
    </lineage>
</organism>
<dbReference type="AlphaFoldDB" id="A0A426XFA9"/>
<gene>
    <name evidence="2" type="ORF">B296_00046783</name>
</gene>
<comment type="caution">
    <text evidence="2">The sequence shown here is derived from an EMBL/GenBank/DDBJ whole genome shotgun (WGS) entry which is preliminary data.</text>
</comment>
<sequence length="148" mass="16980">MSGTEYSSKSLDSKKFLSKCEELKKTKNKLRKRLKNNCPKEGRHPVYPKKQQHNLSEKLLPNHTFLPKKQLPHPKYRKFCDIHATNITTTKQQRLPAHSSLRSAPSHQRNSETWGRFPTPVAKGGIFDAPDVGRKVSPQERRGGERKG</sequence>
<feature type="region of interest" description="Disordered" evidence="1">
    <location>
        <begin position="27"/>
        <end position="51"/>
    </location>
</feature>
<evidence type="ECO:0000256" key="1">
    <source>
        <dbReference type="SAM" id="MobiDB-lite"/>
    </source>
</evidence>
<dbReference type="EMBL" id="AMZH03021497">
    <property type="protein sequence ID" value="RRT38144.1"/>
    <property type="molecule type" value="Genomic_DNA"/>
</dbReference>
<name>A0A426XFA9_ENSVE</name>
<dbReference type="Proteomes" id="UP000287651">
    <property type="component" value="Unassembled WGS sequence"/>
</dbReference>
<protein>
    <submittedName>
        <fullName evidence="2">Uncharacterized protein</fullName>
    </submittedName>
</protein>
<evidence type="ECO:0000313" key="3">
    <source>
        <dbReference type="Proteomes" id="UP000287651"/>
    </source>
</evidence>
<feature type="compositionally biased region" description="Basic and acidic residues" evidence="1">
    <location>
        <begin position="131"/>
        <end position="148"/>
    </location>
</feature>
<feature type="compositionally biased region" description="Polar residues" evidence="1">
    <location>
        <begin position="100"/>
        <end position="113"/>
    </location>
</feature>
<accession>A0A426XFA9</accession>